<dbReference type="SUPFAM" id="SSF51735">
    <property type="entry name" value="NAD(P)-binding Rossmann-fold domains"/>
    <property type="match status" value="1"/>
</dbReference>
<evidence type="ECO:0000256" key="5">
    <source>
        <dbReference type="ARBA" id="ARBA00016977"/>
    </source>
</evidence>
<dbReference type="Pfam" id="PF16363">
    <property type="entry name" value="GDP_Man_Dehyd"/>
    <property type="match status" value="1"/>
</dbReference>
<dbReference type="EMBL" id="VDFC01000036">
    <property type="protein sequence ID" value="KAA0939264.1"/>
    <property type="molecule type" value="Genomic_DNA"/>
</dbReference>
<dbReference type="Proteomes" id="UP000324965">
    <property type="component" value="Unassembled WGS sequence"/>
</dbReference>
<proteinExistence type="inferred from homology"/>
<evidence type="ECO:0000259" key="9">
    <source>
        <dbReference type="Pfam" id="PF16363"/>
    </source>
</evidence>
<dbReference type="AlphaFoldDB" id="A0A5B0BAZ8"/>
<dbReference type="GO" id="GO:0008460">
    <property type="term" value="F:dTDP-glucose 4,6-dehydratase activity"/>
    <property type="evidence" value="ECO:0007669"/>
    <property type="project" value="UniProtKB-EC"/>
</dbReference>
<name>A0A5B0BAZ8_9ACTN</name>
<evidence type="ECO:0000256" key="6">
    <source>
        <dbReference type="ARBA" id="ARBA00023027"/>
    </source>
</evidence>
<sequence length="327" mass="35652">MGVVSRVLVTGGAGFIGSHYVRTLVAGGYPAWAGAAVTVLDKLTYSGNMDNLAPAEGGFRFVHGDICDTELLAEVVPGHDVVINFAAETHVDRSIASSGAFARTNVMGAHRLALACLDADVPQFVQVSTDEVYGSVAEGSWREDAPVSPNSPYAAAKAGGDLLALACARTHGLDVRVTRCGNNYGPYQFPEKVIPLFVTRLLERRRVPLYGDGMNTRDWIHVDDHCRGIQLVAERGAAGETYHISGDTELTNLSLTERLLHALGLGPEMIEWVADRKGHDRRYSLNGDRLRALGFRPMTDFDEGLEATIRWYVDNPGWWKPLLAHPR</sequence>
<keyword evidence="11" id="KW-1185">Reference proteome</keyword>
<dbReference type="Gene3D" id="3.90.25.10">
    <property type="entry name" value="UDP-galactose 4-epimerase, domain 1"/>
    <property type="match status" value="1"/>
</dbReference>
<organism evidence="10 11">
    <name type="scientific">Streptomyces apricus</name>
    <dbReference type="NCBI Taxonomy" id="1828112"/>
    <lineage>
        <taxon>Bacteria</taxon>
        <taxon>Bacillati</taxon>
        <taxon>Actinomycetota</taxon>
        <taxon>Actinomycetes</taxon>
        <taxon>Kitasatosporales</taxon>
        <taxon>Streptomycetaceae</taxon>
        <taxon>Streptomyces</taxon>
    </lineage>
</organism>
<dbReference type="EC" id="4.2.1.46" evidence="4 8"/>
<evidence type="ECO:0000256" key="3">
    <source>
        <dbReference type="ARBA" id="ARBA00008178"/>
    </source>
</evidence>
<evidence type="ECO:0000256" key="2">
    <source>
        <dbReference type="ARBA" id="ARBA00001911"/>
    </source>
</evidence>
<dbReference type="InterPro" id="IPR036291">
    <property type="entry name" value="NAD(P)-bd_dom_sf"/>
</dbReference>
<evidence type="ECO:0000256" key="4">
    <source>
        <dbReference type="ARBA" id="ARBA00011990"/>
    </source>
</evidence>
<evidence type="ECO:0000313" key="10">
    <source>
        <dbReference type="EMBL" id="KAA0939264.1"/>
    </source>
</evidence>
<comment type="caution">
    <text evidence="10">The sequence shown here is derived from an EMBL/GenBank/DDBJ whole genome shotgun (WGS) entry which is preliminary data.</text>
</comment>
<accession>A0A5B0BAZ8</accession>
<keyword evidence="7 8" id="KW-0456">Lyase</keyword>
<evidence type="ECO:0000256" key="8">
    <source>
        <dbReference type="RuleBase" id="RU004473"/>
    </source>
</evidence>
<evidence type="ECO:0000256" key="1">
    <source>
        <dbReference type="ARBA" id="ARBA00001539"/>
    </source>
</evidence>
<comment type="catalytic activity">
    <reaction evidence="1 8">
        <text>dTDP-alpha-D-glucose = dTDP-4-dehydro-6-deoxy-alpha-D-glucose + H2O</text>
        <dbReference type="Rhea" id="RHEA:17221"/>
        <dbReference type="ChEBI" id="CHEBI:15377"/>
        <dbReference type="ChEBI" id="CHEBI:57477"/>
        <dbReference type="ChEBI" id="CHEBI:57649"/>
        <dbReference type="EC" id="4.2.1.46"/>
    </reaction>
</comment>
<dbReference type="NCBIfam" id="TIGR01181">
    <property type="entry name" value="dTDP_gluc_dehyt"/>
    <property type="match status" value="1"/>
</dbReference>
<dbReference type="PANTHER" id="PTHR43000">
    <property type="entry name" value="DTDP-D-GLUCOSE 4,6-DEHYDRATASE-RELATED"/>
    <property type="match status" value="1"/>
</dbReference>
<evidence type="ECO:0000256" key="7">
    <source>
        <dbReference type="ARBA" id="ARBA00023239"/>
    </source>
</evidence>
<dbReference type="InterPro" id="IPR016040">
    <property type="entry name" value="NAD(P)-bd_dom"/>
</dbReference>
<evidence type="ECO:0000313" key="11">
    <source>
        <dbReference type="Proteomes" id="UP000324965"/>
    </source>
</evidence>
<dbReference type="RefSeq" id="WP_149511376.1">
    <property type="nucleotide sequence ID" value="NZ_VDFC01000036.1"/>
</dbReference>
<dbReference type="CDD" id="cd05246">
    <property type="entry name" value="dTDP_GD_SDR_e"/>
    <property type="match status" value="1"/>
</dbReference>
<reference evidence="10 11" key="1">
    <citation type="submission" date="2019-05" db="EMBL/GenBank/DDBJ databases">
        <authorList>
            <person name="Hariharan J."/>
            <person name="Choudoir M.J."/>
            <person name="Diebold P."/>
            <person name="Panke-Buisse K."/>
            <person name="Buckley D.H."/>
        </authorList>
    </citation>
    <scope>NUCLEOTIDE SEQUENCE [LARGE SCALE GENOMIC DNA]</scope>
    <source>
        <strain evidence="10 11">SUN51</strain>
    </source>
</reference>
<dbReference type="InterPro" id="IPR005888">
    <property type="entry name" value="dTDP_Gluc_deHydtase"/>
</dbReference>
<feature type="domain" description="NAD(P)-binding" evidence="9">
    <location>
        <begin position="8"/>
        <end position="307"/>
    </location>
</feature>
<protein>
    <recommendedName>
        <fullName evidence="5 8">dTDP-glucose 4,6-dehydratase</fullName>
        <ecNumber evidence="4 8">4.2.1.46</ecNumber>
    </recommendedName>
</protein>
<keyword evidence="6" id="KW-0520">NAD</keyword>
<comment type="similarity">
    <text evidence="3 8">Belongs to the NAD(P)-dependent epimerase/dehydratase family. dTDP-glucose dehydratase subfamily.</text>
</comment>
<gene>
    <name evidence="10" type="primary">rfbB</name>
    <name evidence="10" type="ORF">FGF04_12480</name>
</gene>
<comment type="cofactor">
    <cofactor evidence="2 8">
        <name>NAD(+)</name>
        <dbReference type="ChEBI" id="CHEBI:57540"/>
    </cofactor>
</comment>
<dbReference type="GO" id="GO:0009225">
    <property type="term" value="P:nucleotide-sugar metabolic process"/>
    <property type="evidence" value="ECO:0007669"/>
    <property type="project" value="InterPro"/>
</dbReference>
<dbReference type="Gene3D" id="3.40.50.720">
    <property type="entry name" value="NAD(P)-binding Rossmann-like Domain"/>
    <property type="match status" value="1"/>
</dbReference>
<dbReference type="OrthoDB" id="9801785at2"/>